<keyword evidence="1" id="KW-1133">Transmembrane helix</keyword>
<feature type="transmembrane region" description="Helical" evidence="1">
    <location>
        <begin position="6"/>
        <end position="27"/>
    </location>
</feature>
<evidence type="ECO:0000313" key="3">
    <source>
        <dbReference type="Proteomes" id="UP000011704"/>
    </source>
</evidence>
<dbReference type="STRING" id="1266370.NITGR_1040008"/>
<reference evidence="2 3" key="1">
    <citation type="journal article" date="2013" name="Front. Microbiol.">
        <title>The genome of Nitrospina gracilis illuminates the metabolism and evolution of the major marine nitrite oxidizer.</title>
        <authorList>
            <person name="Luecker S."/>
            <person name="Nowka B."/>
            <person name="Rattei T."/>
            <person name="Spieck E."/>
            <person name="and Daims H."/>
        </authorList>
    </citation>
    <scope>NUCLEOTIDE SEQUENCE [LARGE SCALE GENOMIC DNA]</scope>
    <source>
        <strain evidence="2 3">3/211</strain>
    </source>
</reference>
<evidence type="ECO:0000313" key="2">
    <source>
        <dbReference type="EMBL" id="CCQ89390.1"/>
    </source>
</evidence>
<organism evidence="2 3">
    <name type="scientific">Nitrospina gracilis (strain 3/211)</name>
    <dbReference type="NCBI Taxonomy" id="1266370"/>
    <lineage>
        <taxon>Bacteria</taxon>
        <taxon>Pseudomonadati</taxon>
        <taxon>Nitrospinota/Tectimicrobiota group</taxon>
        <taxon>Nitrospinota</taxon>
        <taxon>Nitrospinia</taxon>
        <taxon>Nitrospinales</taxon>
        <taxon>Nitrospinaceae</taxon>
        <taxon>Nitrospina</taxon>
    </lineage>
</organism>
<dbReference type="InParanoid" id="M1YUX0"/>
<name>M1YUX0_NITG3</name>
<dbReference type="AlphaFoldDB" id="M1YUX0"/>
<sequence length="29" mass="3253">MGEDKMLKIMGWGTLVVIVLGIVLFLFKT</sequence>
<protein>
    <submittedName>
        <fullName evidence="2">Uncharacterized protein</fullName>
    </submittedName>
</protein>
<gene>
    <name evidence="2" type="ORF">NITGR_1040008</name>
</gene>
<keyword evidence="1" id="KW-0472">Membrane</keyword>
<dbReference type="EMBL" id="CAQJ01000007">
    <property type="protein sequence ID" value="CCQ89390.1"/>
    <property type="molecule type" value="Genomic_DNA"/>
</dbReference>
<keyword evidence="1" id="KW-0812">Transmembrane</keyword>
<dbReference type="HOGENOM" id="CLU_3409759_0_0_0"/>
<keyword evidence="3" id="KW-1185">Reference proteome</keyword>
<accession>M1YUX0</accession>
<comment type="caution">
    <text evidence="2">The sequence shown here is derived from an EMBL/GenBank/DDBJ whole genome shotgun (WGS) entry which is preliminary data.</text>
</comment>
<evidence type="ECO:0000256" key="1">
    <source>
        <dbReference type="SAM" id="Phobius"/>
    </source>
</evidence>
<dbReference type="Proteomes" id="UP000011704">
    <property type="component" value="Unassembled WGS sequence"/>
</dbReference>
<proteinExistence type="predicted"/>